<dbReference type="Gene3D" id="3.40.50.300">
    <property type="entry name" value="P-loop containing nucleotide triphosphate hydrolases"/>
    <property type="match status" value="1"/>
</dbReference>
<sequence>MALDSKRTKADLVIDNSRSLEETKAQFQEVLMQVTRPLTWREFWLSRKGVLWILVSSFVGIMACKNYQGNNIRSP</sequence>
<dbReference type="InterPro" id="IPR027417">
    <property type="entry name" value="P-loop_NTPase"/>
</dbReference>
<comment type="caution">
    <text evidence="1">The sequence shown here is derived from an EMBL/GenBank/DDBJ whole genome shotgun (WGS) entry which is preliminary data.</text>
</comment>
<reference evidence="1" key="2">
    <citation type="submission" date="2023-06" db="EMBL/GenBank/DDBJ databases">
        <authorList>
            <person name="Ma L."/>
            <person name="Liu K.-W."/>
            <person name="Li Z."/>
            <person name="Hsiao Y.-Y."/>
            <person name="Qi Y."/>
            <person name="Fu T."/>
            <person name="Tang G."/>
            <person name="Zhang D."/>
            <person name="Sun W.-H."/>
            <person name="Liu D.-K."/>
            <person name="Li Y."/>
            <person name="Chen G.-Z."/>
            <person name="Liu X.-D."/>
            <person name="Liao X.-Y."/>
            <person name="Jiang Y.-T."/>
            <person name="Yu X."/>
            <person name="Hao Y."/>
            <person name="Huang J."/>
            <person name="Zhao X.-W."/>
            <person name="Ke S."/>
            <person name="Chen Y.-Y."/>
            <person name="Wu W.-L."/>
            <person name="Hsu J.-L."/>
            <person name="Lin Y.-F."/>
            <person name="Huang M.-D."/>
            <person name="Li C.-Y."/>
            <person name="Huang L."/>
            <person name="Wang Z.-W."/>
            <person name="Zhao X."/>
            <person name="Zhong W.-Y."/>
            <person name="Peng D.-H."/>
            <person name="Ahmad S."/>
            <person name="Lan S."/>
            <person name="Zhang J.-S."/>
            <person name="Tsai W.-C."/>
            <person name="Van De Peer Y."/>
            <person name="Liu Z.-J."/>
        </authorList>
    </citation>
    <scope>NUCLEOTIDE SEQUENCE</scope>
    <source>
        <strain evidence="1">CP</strain>
        <tissue evidence="1">Leaves</tissue>
    </source>
</reference>
<protein>
    <submittedName>
        <fullName evidence="1">Uncharacterized protein</fullName>
    </submittedName>
</protein>
<proteinExistence type="predicted"/>
<dbReference type="EMBL" id="JAUJYO010000017">
    <property type="protein sequence ID" value="KAK1291233.1"/>
    <property type="molecule type" value="Genomic_DNA"/>
</dbReference>
<dbReference type="Proteomes" id="UP001180020">
    <property type="component" value="Unassembled WGS sequence"/>
</dbReference>
<gene>
    <name evidence="1" type="ORF">QJS10_CPB17g01456</name>
</gene>
<evidence type="ECO:0000313" key="1">
    <source>
        <dbReference type="EMBL" id="KAK1291233.1"/>
    </source>
</evidence>
<evidence type="ECO:0000313" key="2">
    <source>
        <dbReference type="Proteomes" id="UP001180020"/>
    </source>
</evidence>
<keyword evidence="2" id="KW-1185">Reference proteome</keyword>
<reference evidence="1" key="1">
    <citation type="journal article" date="2023" name="Nat. Commun.">
        <title>Diploid and tetraploid genomes of Acorus and the evolution of monocots.</title>
        <authorList>
            <person name="Ma L."/>
            <person name="Liu K.W."/>
            <person name="Li Z."/>
            <person name="Hsiao Y.Y."/>
            <person name="Qi Y."/>
            <person name="Fu T."/>
            <person name="Tang G.D."/>
            <person name="Zhang D."/>
            <person name="Sun W.H."/>
            <person name="Liu D.K."/>
            <person name="Li Y."/>
            <person name="Chen G.Z."/>
            <person name="Liu X.D."/>
            <person name="Liao X.Y."/>
            <person name="Jiang Y.T."/>
            <person name="Yu X."/>
            <person name="Hao Y."/>
            <person name="Huang J."/>
            <person name="Zhao X.W."/>
            <person name="Ke S."/>
            <person name="Chen Y.Y."/>
            <person name="Wu W.L."/>
            <person name="Hsu J.L."/>
            <person name="Lin Y.F."/>
            <person name="Huang M.D."/>
            <person name="Li C.Y."/>
            <person name="Huang L."/>
            <person name="Wang Z.W."/>
            <person name="Zhao X."/>
            <person name="Zhong W.Y."/>
            <person name="Peng D.H."/>
            <person name="Ahmad S."/>
            <person name="Lan S."/>
            <person name="Zhang J.S."/>
            <person name="Tsai W.C."/>
            <person name="Van de Peer Y."/>
            <person name="Liu Z.J."/>
        </authorList>
    </citation>
    <scope>NUCLEOTIDE SEQUENCE</scope>
    <source>
        <strain evidence="1">CP</strain>
    </source>
</reference>
<accession>A0AAV9CT42</accession>
<name>A0AAV9CT42_ACOCL</name>
<dbReference type="AlphaFoldDB" id="A0AAV9CT42"/>
<organism evidence="1 2">
    <name type="scientific">Acorus calamus</name>
    <name type="common">Sweet flag</name>
    <dbReference type="NCBI Taxonomy" id="4465"/>
    <lineage>
        <taxon>Eukaryota</taxon>
        <taxon>Viridiplantae</taxon>
        <taxon>Streptophyta</taxon>
        <taxon>Embryophyta</taxon>
        <taxon>Tracheophyta</taxon>
        <taxon>Spermatophyta</taxon>
        <taxon>Magnoliopsida</taxon>
        <taxon>Liliopsida</taxon>
        <taxon>Acoraceae</taxon>
        <taxon>Acorus</taxon>
    </lineage>
</organism>